<gene>
    <name evidence="1" type="ORF">BV22DRAFT_1126692</name>
</gene>
<keyword evidence="2" id="KW-1185">Reference proteome</keyword>
<dbReference type="Proteomes" id="UP000790709">
    <property type="component" value="Unassembled WGS sequence"/>
</dbReference>
<organism evidence="1 2">
    <name type="scientific">Leucogyrophana mollusca</name>
    <dbReference type="NCBI Taxonomy" id="85980"/>
    <lineage>
        <taxon>Eukaryota</taxon>
        <taxon>Fungi</taxon>
        <taxon>Dikarya</taxon>
        <taxon>Basidiomycota</taxon>
        <taxon>Agaricomycotina</taxon>
        <taxon>Agaricomycetes</taxon>
        <taxon>Agaricomycetidae</taxon>
        <taxon>Boletales</taxon>
        <taxon>Boletales incertae sedis</taxon>
        <taxon>Leucogyrophana</taxon>
    </lineage>
</organism>
<evidence type="ECO:0000313" key="1">
    <source>
        <dbReference type="EMBL" id="KAH7928247.1"/>
    </source>
</evidence>
<evidence type="ECO:0000313" key="2">
    <source>
        <dbReference type="Proteomes" id="UP000790709"/>
    </source>
</evidence>
<comment type="caution">
    <text evidence="1">The sequence shown here is derived from an EMBL/GenBank/DDBJ whole genome shotgun (WGS) entry which is preliminary data.</text>
</comment>
<proteinExistence type="predicted"/>
<dbReference type="EMBL" id="MU266355">
    <property type="protein sequence ID" value="KAH7928247.1"/>
    <property type="molecule type" value="Genomic_DNA"/>
</dbReference>
<accession>A0ACB8BTS5</accession>
<reference evidence="1" key="1">
    <citation type="journal article" date="2021" name="New Phytol.">
        <title>Evolutionary innovations through gain and loss of genes in the ectomycorrhizal Boletales.</title>
        <authorList>
            <person name="Wu G."/>
            <person name="Miyauchi S."/>
            <person name="Morin E."/>
            <person name="Kuo A."/>
            <person name="Drula E."/>
            <person name="Varga T."/>
            <person name="Kohler A."/>
            <person name="Feng B."/>
            <person name="Cao Y."/>
            <person name="Lipzen A."/>
            <person name="Daum C."/>
            <person name="Hundley H."/>
            <person name="Pangilinan J."/>
            <person name="Johnson J."/>
            <person name="Barry K."/>
            <person name="LaButti K."/>
            <person name="Ng V."/>
            <person name="Ahrendt S."/>
            <person name="Min B."/>
            <person name="Choi I.G."/>
            <person name="Park H."/>
            <person name="Plett J.M."/>
            <person name="Magnuson J."/>
            <person name="Spatafora J.W."/>
            <person name="Nagy L.G."/>
            <person name="Henrissat B."/>
            <person name="Grigoriev I.V."/>
            <person name="Yang Z.L."/>
            <person name="Xu J."/>
            <person name="Martin F.M."/>
        </authorList>
    </citation>
    <scope>NUCLEOTIDE SEQUENCE</scope>
    <source>
        <strain evidence="1">KUC20120723A-06</strain>
    </source>
</reference>
<sequence length="748" mass="82761">MDHEEQSNTTQGLLAPSPEFLASLKVFPLIPYLKKDVINTVDSPLSWEQLTAADINFAIVRPLVHKYARLRNMAVIYACLVVRSFFLSQSGSNLAHSAVMFSRATLCEVLALKLLTSFASNKIQLVAVLTTSWNPLAGAPLDIVAEVNEATRIEEGDLDNGGQSAIEMAIATKSKAFLASPIVQSVVNDIYAGCIVFSIAGNRAMVADNYKPRAIEIYDTRTAPVLDHYRLRVPRYSAILHFLNFAVLLLTFIACLWTQDLDKISLWEAAFLVFATAFTLQEYTATKEHGWIIYIANIWNVFDSSFVLIFLAYIGLRIRGLLSDDADTAQLAFDLLACGACILVPRLAFYAISNNVVVLALRAMISEFVFFIGIAAICFSGLLLTLYTLASGGWSVRAIAWLMVQIWFGNTYLSFGQATSFHPVFGPILMTCFAALSNTLLLTILISILSNTVARIDANANQEYLFQYTISTIEGVKSDALFSYQPPFNLLAFVILKPASYILSPRALHSANVFLIRLTSFPILIIIAIYERHLATGQRLRETGKDAAHSLYHSLPRHIKNIPLIEYLVGSKAADLYEAIFDVEESRDFDLFDESEFEEDTLSSPAIRSHVGIDAFSSNRAPKRYKSSTSLGVDLSPSRSRKVSTLTPLAETSSTANILSLDTSTALARLYNQGSKPHLQPLPFLHGPSMGEGIEADPKGRETVGDSRDPYTRRLIGEMKELQDRQARIESLLLTLTRSMPNDANGRR</sequence>
<protein>
    <submittedName>
        <fullName evidence="1">Uncharacterized protein</fullName>
    </submittedName>
</protein>
<name>A0ACB8BTS5_9AGAM</name>